<sequence length="687" mass="80305">MDQIDEKKNKKNDLTKIKSITGTNDFSTLSKYSMINKGYCCDPYLKYFIDGDSTTIIKTRAPIIHHGYYVRFKAIEYGWQKVFEYSMNEQQINIILSLGAGFDTSSFRYRSDRNIFIEIDHPDVCQRKANIIRMNQLIDDKKINFEENCPELFLQSSRYLLFGVDLRQHSQVINLLSTNLLDDMINDAATDSNEMKRLNFILFNECSLCYIEQTVADKLMAKIIGFIETKYSSSRYSIQIQYLGYEMYNANVDSNDFNRFMFKHFQQMNAPILTFINENQIRKRFENLNFNQINLINMRHFYRELLTQEDRNRINHRIEPFDEWEELENVCQVYCLTICKKFKSNQLSNQTITIYDHRPVKSLLAKSFHPSLQVFGHCSNYDAHNNQINVFGGFGIEPPPPRQSSVKMNNRVAHSRFKNILQLSLDDSHEQITNVQIIHSKNNESIINRLHSRVVPFNDGKHFFLSGGRKSPNQPLLSSIIAIDYDINQFEIIESFDIVHKYRHVCSRFGYRDQLCQFGGLPLIQSNNNVDESNSIWMFDMATSRWFQSKINGLLTDRHSLAFTTFGNHSIVLNGGLDCHHNQFLSENHIELMDSRMENVEKFLIADLSEKLYSHHMKIIDDHRILIIGGIADYGISNRIYQIDFRLMKILTTNYIGTNDDDQILMMHNFSCELINKNYLWTIGGGG</sequence>
<dbReference type="InterPro" id="IPR015915">
    <property type="entry name" value="Kelch-typ_b-propeller"/>
</dbReference>
<comment type="caution">
    <text evidence="14">The sequence shown here is derived from an EMBL/GenBank/DDBJ whole genome shotgun (WGS) entry which is preliminary data.</text>
</comment>
<dbReference type="GO" id="GO:0008175">
    <property type="term" value="F:tRNA methyltransferase activity"/>
    <property type="evidence" value="ECO:0007669"/>
    <property type="project" value="TreeGrafter"/>
</dbReference>
<comment type="pathway">
    <text evidence="2">tRNA modification; wybutosine-tRNA(Phe) biosynthesis.</text>
</comment>
<dbReference type="SUPFAM" id="SSF53335">
    <property type="entry name" value="S-adenosyl-L-methionine-dependent methyltransferases"/>
    <property type="match status" value="1"/>
</dbReference>
<keyword evidence="8" id="KW-0808">Transferase</keyword>
<comment type="catalytic activity">
    <reaction evidence="1">
        <text>7-[(3S)-3-amino-3-carboxypropyl]wyosine(37) in tRNA(Phe) + S-adenosyl-L-methionine = 7-[(3S)-(3-amino-3-methoxycarbonyl)propyl]wyosine(37) in tRNA(Phe) + S-adenosyl-L-homocysteine</text>
        <dbReference type="Rhea" id="RHEA:36903"/>
        <dbReference type="Rhea" id="RHEA-COMP:10379"/>
        <dbReference type="Rhea" id="RHEA-COMP:11844"/>
        <dbReference type="ChEBI" id="CHEBI:57856"/>
        <dbReference type="ChEBI" id="CHEBI:59789"/>
        <dbReference type="ChEBI" id="CHEBI:73543"/>
        <dbReference type="ChEBI" id="CHEBI:74275"/>
        <dbReference type="EC" id="2.1.1.290"/>
    </reaction>
</comment>
<keyword evidence="10" id="KW-0819">tRNA processing</keyword>
<evidence type="ECO:0000256" key="2">
    <source>
        <dbReference type="ARBA" id="ARBA00004797"/>
    </source>
</evidence>
<evidence type="ECO:0000256" key="4">
    <source>
        <dbReference type="ARBA" id="ARBA00012155"/>
    </source>
</evidence>
<dbReference type="PANTHER" id="PTHR46529:SF1">
    <property type="entry name" value="TRNA WYBUTOSINE-SYNTHESIZING PROTEIN 4"/>
    <property type="match status" value="1"/>
</dbReference>
<dbReference type="PANTHER" id="PTHR46529">
    <property type="entry name" value="TRNA WYBUTOSINE-SYNTHESIZING PROTEIN 4"/>
    <property type="match status" value="1"/>
</dbReference>
<evidence type="ECO:0000256" key="10">
    <source>
        <dbReference type="ARBA" id="ARBA00022694"/>
    </source>
</evidence>
<evidence type="ECO:0000256" key="5">
    <source>
        <dbReference type="ARBA" id="ARBA00012779"/>
    </source>
</evidence>
<dbReference type="Gene3D" id="3.40.50.150">
    <property type="entry name" value="Vaccinia Virus protein VP39"/>
    <property type="match status" value="1"/>
</dbReference>
<evidence type="ECO:0000256" key="11">
    <source>
        <dbReference type="ARBA" id="ARBA00029750"/>
    </source>
</evidence>
<evidence type="ECO:0000256" key="6">
    <source>
        <dbReference type="ARBA" id="ARBA00018045"/>
    </source>
</evidence>
<evidence type="ECO:0000313" key="14">
    <source>
        <dbReference type="EMBL" id="KAH9497984.1"/>
    </source>
</evidence>
<dbReference type="AlphaFoldDB" id="A0A922KX87"/>
<evidence type="ECO:0000313" key="15">
    <source>
        <dbReference type="Proteomes" id="UP000790347"/>
    </source>
</evidence>
<name>A0A922KX87_DERFA</name>
<evidence type="ECO:0000256" key="3">
    <source>
        <dbReference type="ARBA" id="ARBA00010703"/>
    </source>
</evidence>
<comment type="catalytic activity">
    <reaction evidence="13">
        <text>7-[(3S)-(3-amino-3-methoxycarbonyl)propyl]wyosine(37) in tRNA(Phe) + S-adenosyl-L-methionine + CO2 = wybutosine(37) in tRNA(Phe) + S-adenosyl-L-homocysteine + 2 H(+)</text>
        <dbReference type="Rhea" id="RHEA:37119"/>
        <dbReference type="Rhea" id="RHEA-COMP:11844"/>
        <dbReference type="Rhea" id="RHEA-COMP:11847"/>
        <dbReference type="ChEBI" id="CHEBI:15378"/>
        <dbReference type="ChEBI" id="CHEBI:16526"/>
        <dbReference type="ChEBI" id="CHEBI:57856"/>
        <dbReference type="ChEBI" id="CHEBI:59789"/>
        <dbReference type="ChEBI" id="CHEBI:73544"/>
        <dbReference type="ChEBI" id="CHEBI:74275"/>
        <dbReference type="EC" id="2.3.1.231"/>
    </reaction>
</comment>
<dbReference type="GO" id="GO:0030488">
    <property type="term" value="P:tRNA methylation"/>
    <property type="evidence" value="ECO:0007669"/>
    <property type="project" value="TreeGrafter"/>
</dbReference>
<accession>A0A922KX87</accession>
<dbReference type="InterPro" id="IPR029063">
    <property type="entry name" value="SAM-dependent_MTases_sf"/>
</dbReference>
<keyword evidence="15" id="KW-1185">Reference proteome</keyword>
<comment type="similarity">
    <text evidence="3">Belongs to the methyltransferase superfamily. LCMT family.</text>
</comment>
<evidence type="ECO:0000256" key="13">
    <source>
        <dbReference type="ARBA" id="ARBA00049250"/>
    </source>
</evidence>
<dbReference type="EC" id="2.3.1.231" evidence="4"/>
<evidence type="ECO:0000256" key="8">
    <source>
        <dbReference type="ARBA" id="ARBA00022679"/>
    </source>
</evidence>
<gene>
    <name evidence="14" type="primary">LCMT2</name>
    <name evidence="14" type="ORF">DERF_013914</name>
</gene>
<dbReference type="Gene3D" id="2.120.10.80">
    <property type="entry name" value="Kelch-type beta propeller"/>
    <property type="match status" value="1"/>
</dbReference>
<evidence type="ECO:0000256" key="12">
    <source>
        <dbReference type="ARBA" id="ARBA00030847"/>
    </source>
</evidence>
<dbReference type="EC" id="2.1.1.290" evidence="5"/>
<reference evidence="14" key="1">
    <citation type="submission" date="2013-05" db="EMBL/GenBank/DDBJ databases">
        <authorList>
            <person name="Yim A.K.Y."/>
            <person name="Chan T.F."/>
            <person name="Ji K.M."/>
            <person name="Liu X.Y."/>
            <person name="Zhou J.W."/>
            <person name="Li R.Q."/>
            <person name="Yang K.Y."/>
            <person name="Li J."/>
            <person name="Li M."/>
            <person name="Law P.T.W."/>
            <person name="Wu Y.L."/>
            <person name="Cai Z.L."/>
            <person name="Qin H."/>
            <person name="Bao Y."/>
            <person name="Leung R.K.K."/>
            <person name="Ng P.K.S."/>
            <person name="Zou J."/>
            <person name="Zhong X.J."/>
            <person name="Ran P.X."/>
            <person name="Zhong N.S."/>
            <person name="Liu Z.G."/>
            <person name="Tsui S.K.W."/>
        </authorList>
    </citation>
    <scope>NUCLEOTIDE SEQUENCE</scope>
    <source>
        <strain evidence="14">Derf</strain>
        <tissue evidence="14">Whole organism</tissue>
    </source>
</reference>
<keyword evidence="7 14" id="KW-0489">Methyltransferase</keyword>
<evidence type="ECO:0000256" key="9">
    <source>
        <dbReference type="ARBA" id="ARBA00022691"/>
    </source>
</evidence>
<evidence type="ECO:0000256" key="7">
    <source>
        <dbReference type="ARBA" id="ARBA00022603"/>
    </source>
</evidence>
<evidence type="ECO:0000256" key="1">
    <source>
        <dbReference type="ARBA" id="ARBA00001806"/>
    </source>
</evidence>
<dbReference type="Pfam" id="PF04072">
    <property type="entry name" value="LCM"/>
    <property type="match status" value="1"/>
</dbReference>
<dbReference type="EMBL" id="ASGP02000007">
    <property type="protein sequence ID" value="KAH9497984.1"/>
    <property type="molecule type" value="Genomic_DNA"/>
</dbReference>
<proteinExistence type="inferred from homology"/>
<dbReference type="Proteomes" id="UP000790347">
    <property type="component" value="Unassembled WGS sequence"/>
</dbReference>
<dbReference type="SUPFAM" id="SSF117281">
    <property type="entry name" value="Kelch motif"/>
    <property type="match status" value="1"/>
</dbReference>
<organism evidence="14 15">
    <name type="scientific">Dermatophagoides farinae</name>
    <name type="common">American house dust mite</name>
    <dbReference type="NCBI Taxonomy" id="6954"/>
    <lineage>
        <taxon>Eukaryota</taxon>
        <taxon>Metazoa</taxon>
        <taxon>Ecdysozoa</taxon>
        <taxon>Arthropoda</taxon>
        <taxon>Chelicerata</taxon>
        <taxon>Arachnida</taxon>
        <taxon>Acari</taxon>
        <taxon>Acariformes</taxon>
        <taxon>Sarcoptiformes</taxon>
        <taxon>Astigmata</taxon>
        <taxon>Psoroptidia</taxon>
        <taxon>Analgoidea</taxon>
        <taxon>Pyroglyphidae</taxon>
        <taxon>Dermatophagoidinae</taxon>
        <taxon>Dermatophagoides</taxon>
    </lineage>
</organism>
<dbReference type="GO" id="GO:0031591">
    <property type="term" value="P:wybutosine biosynthetic process"/>
    <property type="evidence" value="ECO:0007669"/>
    <property type="project" value="TreeGrafter"/>
</dbReference>
<protein>
    <recommendedName>
        <fullName evidence="6">tRNA wybutosine-synthesizing protein 4</fullName>
        <ecNumber evidence="5">2.1.1.290</ecNumber>
        <ecNumber evidence="4">2.3.1.231</ecNumber>
    </recommendedName>
    <alternativeName>
        <fullName evidence="12">tRNA(Phe) (7-(3-amino-3-(methoxycarbonyl)propyl)wyosine(37)-N)-methoxycarbonyltransferase</fullName>
    </alternativeName>
    <alternativeName>
        <fullName evidence="11">tRNA(Phe) (7-(3-amino-3-carboxypropyl)wyosine(37)-O)-methyltransferase</fullName>
    </alternativeName>
</protein>
<reference evidence="14" key="2">
    <citation type="journal article" date="2022" name="Res Sq">
        <title>Comparative Genomics Reveals Insights into the Divergent Evolution of Astigmatic Mites and Household Pest Adaptations.</title>
        <authorList>
            <person name="Xiong Q."/>
            <person name="Wan A.T.-Y."/>
            <person name="Liu X.-Y."/>
            <person name="Fung C.S.-H."/>
            <person name="Xiao X."/>
            <person name="Malainual N."/>
            <person name="Hou J."/>
            <person name="Wang L."/>
            <person name="Wang M."/>
            <person name="Yang K."/>
            <person name="Cui Y."/>
            <person name="Leung E."/>
            <person name="Nong W."/>
            <person name="Shin S.-K."/>
            <person name="Au S."/>
            <person name="Jeong K.Y."/>
            <person name="Chew F.T."/>
            <person name="Hui J."/>
            <person name="Leung T.F."/>
            <person name="Tungtrongchitr A."/>
            <person name="Zhong N."/>
            <person name="Liu Z."/>
            <person name="Tsui S."/>
        </authorList>
    </citation>
    <scope>NUCLEOTIDE SEQUENCE</scope>
    <source>
        <strain evidence="14">Derf</strain>
        <tissue evidence="14">Whole organism</tissue>
    </source>
</reference>
<dbReference type="InterPro" id="IPR007213">
    <property type="entry name" value="Ppm1/Ppm2/Tcmp"/>
</dbReference>
<keyword evidence="9" id="KW-0949">S-adenosyl-L-methionine</keyword>